<evidence type="ECO:0000313" key="3">
    <source>
        <dbReference type="Proteomes" id="UP000053611"/>
    </source>
</evidence>
<dbReference type="SUPFAM" id="SSF50978">
    <property type="entry name" value="WD40 repeat-like"/>
    <property type="match status" value="1"/>
</dbReference>
<evidence type="ECO:0000256" key="1">
    <source>
        <dbReference type="SAM" id="MobiDB-lite"/>
    </source>
</evidence>
<name>A0A0J1B8K3_9TREE</name>
<accession>A0A0J1B8K3</accession>
<evidence type="ECO:0000313" key="2">
    <source>
        <dbReference type="EMBL" id="KLT44114.1"/>
    </source>
</evidence>
<dbReference type="SMART" id="SM00320">
    <property type="entry name" value="WD40"/>
    <property type="match status" value="4"/>
</dbReference>
<reference evidence="2 3" key="1">
    <citation type="submission" date="2015-03" db="EMBL/GenBank/DDBJ databases">
        <title>Genomics and transcriptomics of the oil-accumulating basidiomycete yeast T. oleaginosus allow insights into substrate utilization and the diverse evolutionary trajectories of mating systems in fungi.</title>
        <authorList>
            <consortium name="DOE Joint Genome Institute"/>
            <person name="Kourist R."/>
            <person name="Kracht O."/>
            <person name="Bracharz F."/>
            <person name="Lipzen A."/>
            <person name="Nolan M."/>
            <person name="Ohm R."/>
            <person name="Grigoriev I."/>
            <person name="Sun S."/>
            <person name="Heitman J."/>
            <person name="Bruck T."/>
            <person name="Nowrousian M."/>
        </authorList>
    </citation>
    <scope>NUCLEOTIDE SEQUENCE [LARGE SCALE GENOMIC DNA]</scope>
    <source>
        <strain evidence="2 3">IBC0246</strain>
    </source>
</reference>
<sequence>MDAADPDPLPGTSWPSAPVYDFTVARLVTSTHAGSSFFRSARWTSDGTAILTTAEDRALRVHDLAHEEDDVTLTNSRTFPQPDSVNAALWYPSASRLAPETFCFVASVRDAPVRLIDGTDGRLRASYPIVDHRERFIAPHSFAFNPSADKLYCGFENAIEVFDVASPGYDNGERLKLGLTRKEKGGQRGIISALAFSPHQLSTFAAGSFAGSVVLYDEDTGSPSMPVEGVEGGGVTQIAFHPLDSNLFFVASRRSQAIQVFDMRDVSAPVGRLERSASTNQRIAFDLDPWGRWLAAGDEHGIVRVWDVASSSYDMLFERELHADAANSVQFHAYRPLFLTCAGSRAHLQTPAEPSEDMAADPMSNESNESDVSDDDGEEEGDSFVHERGAKDARLAVWEFGKL</sequence>
<proteinExistence type="predicted"/>
<feature type="compositionally biased region" description="Acidic residues" evidence="1">
    <location>
        <begin position="368"/>
        <end position="382"/>
    </location>
</feature>
<dbReference type="PANTHER" id="PTHR13211">
    <property type="entry name" value="TELOMERASE CAJAL BODY PROTEIN 1"/>
    <property type="match status" value="1"/>
</dbReference>
<gene>
    <name evidence="2" type="ORF">CC85DRAFT_283892</name>
</gene>
<dbReference type="PANTHER" id="PTHR13211:SF0">
    <property type="entry name" value="TELOMERASE CAJAL BODY PROTEIN 1"/>
    <property type="match status" value="1"/>
</dbReference>
<feature type="region of interest" description="Disordered" evidence="1">
    <location>
        <begin position="349"/>
        <end position="388"/>
    </location>
</feature>
<keyword evidence="3" id="KW-1185">Reference proteome</keyword>
<dbReference type="STRING" id="879819.A0A0J1B8K3"/>
<dbReference type="EMBL" id="KQ087189">
    <property type="protein sequence ID" value="KLT44114.1"/>
    <property type="molecule type" value="Genomic_DNA"/>
</dbReference>
<organism evidence="2 3">
    <name type="scientific">Cutaneotrichosporon oleaginosum</name>
    <dbReference type="NCBI Taxonomy" id="879819"/>
    <lineage>
        <taxon>Eukaryota</taxon>
        <taxon>Fungi</taxon>
        <taxon>Dikarya</taxon>
        <taxon>Basidiomycota</taxon>
        <taxon>Agaricomycotina</taxon>
        <taxon>Tremellomycetes</taxon>
        <taxon>Trichosporonales</taxon>
        <taxon>Trichosporonaceae</taxon>
        <taxon>Cutaneotrichosporon</taxon>
    </lineage>
</organism>
<dbReference type="OrthoDB" id="239865at2759"/>
<dbReference type="InterPro" id="IPR051150">
    <property type="entry name" value="SWT21/TCAB1_mRNA_Telomere"/>
</dbReference>
<dbReference type="InterPro" id="IPR036322">
    <property type="entry name" value="WD40_repeat_dom_sf"/>
</dbReference>
<protein>
    <submittedName>
        <fullName evidence="2">WD40 repeat-like protein</fullName>
    </submittedName>
</protein>
<dbReference type="Proteomes" id="UP000053611">
    <property type="component" value="Unassembled WGS sequence"/>
</dbReference>
<dbReference type="Pfam" id="PF00400">
    <property type="entry name" value="WD40"/>
    <property type="match status" value="1"/>
</dbReference>
<dbReference type="GeneID" id="28983143"/>
<dbReference type="AlphaFoldDB" id="A0A0J1B8K3"/>
<dbReference type="Gene3D" id="2.130.10.10">
    <property type="entry name" value="YVTN repeat-like/Quinoprotein amine dehydrogenase"/>
    <property type="match status" value="2"/>
</dbReference>
<dbReference type="RefSeq" id="XP_018280605.1">
    <property type="nucleotide sequence ID" value="XM_018422540.1"/>
</dbReference>
<dbReference type="InterPro" id="IPR015943">
    <property type="entry name" value="WD40/YVTN_repeat-like_dom_sf"/>
</dbReference>
<dbReference type="InterPro" id="IPR001680">
    <property type="entry name" value="WD40_rpt"/>
</dbReference>